<dbReference type="OrthoDB" id="5241825at2"/>
<organism evidence="2 3">
    <name type="scientific">Prauserella rugosa</name>
    <dbReference type="NCBI Taxonomy" id="43354"/>
    <lineage>
        <taxon>Bacteria</taxon>
        <taxon>Bacillati</taxon>
        <taxon>Actinomycetota</taxon>
        <taxon>Actinomycetes</taxon>
        <taxon>Pseudonocardiales</taxon>
        <taxon>Pseudonocardiaceae</taxon>
        <taxon>Prauserella</taxon>
    </lineage>
</organism>
<dbReference type="AlphaFoldDB" id="A0A660CKH2"/>
<dbReference type="Pfam" id="PF03992">
    <property type="entry name" value="ABM"/>
    <property type="match status" value="1"/>
</dbReference>
<feature type="domain" description="ABM" evidence="1">
    <location>
        <begin position="5"/>
        <end position="91"/>
    </location>
</feature>
<dbReference type="SUPFAM" id="SSF54909">
    <property type="entry name" value="Dimeric alpha+beta barrel"/>
    <property type="match status" value="1"/>
</dbReference>
<dbReference type="PANTHER" id="PTHR33336">
    <property type="entry name" value="QUINOL MONOOXYGENASE YGIN-RELATED"/>
    <property type="match status" value="1"/>
</dbReference>
<dbReference type="InterPro" id="IPR011008">
    <property type="entry name" value="Dimeric_a/b-barrel"/>
</dbReference>
<dbReference type="Gene3D" id="3.30.70.100">
    <property type="match status" value="1"/>
</dbReference>
<evidence type="ECO:0000313" key="3">
    <source>
        <dbReference type="Proteomes" id="UP000317303"/>
    </source>
</evidence>
<dbReference type="InterPro" id="IPR007138">
    <property type="entry name" value="ABM_dom"/>
</dbReference>
<dbReference type="RefSeq" id="WP_030533762.1">
    <property type="nucleotide sequence ID" value="NZ_JOIJ01000018.1"/>
</dbReference>
<dbReference type="PANTHER" id="PTHR33336:SF15">
    <property type="entry name" value="ABM DOMAIN-CONTAINING PROTEIN"/>
    <property type="match status" value="1"/>
</dbReference>
<dbReference type="Proteomes" id="UP000317303">
    <property type="component" value="Unassembled WGS sequence"/>
</dbReference>
<evidence type="ECO:0000313" key="2">
    <source>
        <dbReference type="EMBL" id="TWH22133.1"/>
    </source>
</evidence>
<gene>
    <name evidence="2" type="ORF">JD82_04007</name>
</gene>
<accession>A0A660CKH2</accession>
<comment type="caution">
    <text evidence="2">The sequence shown here is derived from an EMBL/GenBank/DDBJ whole genome shotgun (WGS) entry which is preliminary data.</text>
</comment>
<evidence type="ECO:0000259" key="1">
    <source>
        <dbReference type="PROSITE" id="PS51725"/>
    </source>
</evidence>
<sequence>MSHEVVVTAVFHPVPGKREALEAVLKSVIPDVHEEAGCLLYALHEAGGDTLVLIEKWESREFLAAHQRADAVARLNAEVAELLQSPPEVVAMSALPCGHETKGQL</sequence>
<dbReference type="PROSITE" id="PS51725">
    <property type="entry name" value="ABM"/>
    <property type="match status" value="1"/>
</dbReference>
<keyword evidence="3" id="KW-1185">Reference proteome</keyword>
<dbReference type="EMBL" id="VLJV01000001">
    <property type="protein sequence ID" value="TWH22133.1"/>
    <property type="molecule type" value="Genomic_DNA"/>
</dbReference>
<dbReference type="GO" id="GO:0004497">
    <property type="term" value="F:monooxygenase activity"/>
    <property type="evidence" value="ECO:0007669"/>
    <property type="project" value="UniProtKB-KW"/>
</dbReference>
<protein>
    <submittedName>
        <fullName evidence="2">Quinol monooxygenase YgiN</fullName>
    </submittedName>
</protein>
<dbReference type="InterPro" id="IPR050744">
    <property type="entry name" value="AI-2_Isomerase_LsrG"/>
</dbReference>
<keyword evidence="2" id="KW-0503">Monooxygenase</keyword>
<proteinExistence type="predicted"/>
<reference evidence="2 3" key="1">
    <citation type="submission" date="2019-07" db="EMBL/GenBank/DDBJ databases">
        <title>R&amp;d 2014.</title>
        <authorList>
            <person name="Klenk H.-P."/>
        </authorList>
    </citation>
    <scope>NUCLEOTIDE SEQUENCE [LARGE SCALE GENOMIC DNA]</scope>
    <source>
        <strain evidence="2 3">DSM 43194</strain>
    </source>
</reference>
<keyword evidence="2" id="KW-0560">Oxidoreductase</keyword>
<name>A0A660CKH2_9PSEU</name>